<dbReference type="GO" id="GO:0016651">
    <property type="term" value="F:oxidoreductase activity, acting on NAD(P)H"/>
    <property type="evidence" value="ECO:0007669"/>
    <property type="project" value="TreeGrafter"/>
</dbReference>
<dbReference type="SUPFAM" id="SSF51905">
    <property type="entry name" value="FAD/NAD(P)-binding domain"/>
    <property type="match status" value="2"/>
</dbReference>
<gene>
    <name evidence="7" type="ORF">BJG93_33780</name>
</gene>
<feature type="domain" description="Reductase C-terminal" evidence="6">
    <location>
        <begin position="321"/>
        <end position="406"/>
    </location>
</feature>
<dbReference type="OrthoDB" id="9769238at2"/>
<accession>A0A1I9YWF3</accession>
<evidence type="ECO:0000259" key="6">
    <source>
        <dbReference type="Pfam" id="PF14759"/>
    </source>
</evidence>
<feature type="domain" description="FAD/NAD(P)-binding" evidence="5">
    <location>
        <begin position="5"/>
        <end position="302"/>
    </location>
</feature>
<dbReference type="PANTHER" id="PTHR43557:SF2">
    <property type="entry name" value="RIESKE DOMAIN-CONTAINING PROTEIN-RELATED"/>
    <property type="match status" value="1"/>
</dbReference>
<dbReference type="RefSeq" id="WP_027193666.1">
    <property type="nucleotide sequence ID" value="NZ_CP017565.2"/>
</dbReference>
<keyword evidence="4" id="KW-0560">Oxidoreductase</keyword>
<dbReference type="KEGG" id="pspw:BJG93_33780"/>
<dbReference type="GO" id="GO:0005737">
    <property type="term" value="C:cytoplasm"/>
    <property type="evidence" value="ECO:0007669"/>
    <property type="project" value="TreeGrafter"/>
</dbReference>
<evidence type="ECO:0000313" key="8">
    <source>
        <dbReference type="Proteomes" id="UP000179860"/>
    </source>
</evidence>
<dbReference type="AlphaFoldDB" id="A0A1I9YWF3"/>
<organism evidence="7 8">
    <name type="scientific">Paraburkholderia sprentiae WSM5005</name>
    <dbReference type="NCBI Taxonomy" id="754502"/>
    <lineage>
        <taxon>Bacteria</taxon>
        <taxon>Pseudomonadati</taxon>
        <taxon>Pseudomonadota</taxon>
        <taxon>Betaproteobacteria</taxon>
        <taxon>Burkholderiales</taxon>
        <taxon>Burkholderiaceae</taxon>
        <taxon>Paraburkholderia</taxon>
    </lineage>
</organism>
<dbReference type="InterPro" id="IPR028202">
    <property type="entry name" value="Reductase_C"/>
</dbReference>
<dbReference type="Pfam" id="PF14759">
    <property type="entry name" value="Reductase_C"/>
    <property type="match status" value="1"/>
</dbReference>
<geneLocation type="plasmid" evidence="7 8">
    <name>pl2WSM5005</name>
</geneLocation>
<dbReference type="InterPro" id="IPR016156">
    <property type="entry name" value="FAD/NAD-linked_Rdtase_dimer_sf"/>
</dbReference>
<dbReference type="InterPro" id="IPR036188">
    <property type="entry name" value="FAD/NAD-bd_sf"/>
</dbReference>
<keyword evidence="2" id="KW-0285">Flavoprotein</keyword>
<comment type="cofactor">
    <cofactor evidence="1">
        <name>FAD</name>
        <dbReference type="ChEBI" id="CHEBI:57692"/>
    </cofactor>
</comment>
<sequence>MSDERVVIIGGSHGAAQLTASLRQEGWAGKISLVSAEAVIPYHRPPLSKAYLAGAQHPDEILIRPANFYDTANVELVLGMRVVAIDRNEKSIQLTNGARISYDKLVLTTGASARKLTLPGDHLPGVLYFREMKDVDRIRDFAGRGKRAVIIGGGYIGLEAAASLRNLGMHVTIVEALSRVLQRVTVTEISEFYTRIHREEGVEILTGIMATSINGNLHVESVSCGDGLQLKADLVIVGIGVRPEISLAEDAGLEINDGIRVDEFARTSDHDILAAGDCTNHCNPIYQRFIRLESVQNATDQAKTAAKTICGKLEPYRALPWFWSDQYDVKLQIAGLSQGYDHIVIRGEWKAGRSFAVFYFKERKFLAVDAINRPKEFMLSRRLLTDGHSPDLERLHDEALPIQDLLIA</sequence>
<reference evidence="7" key="2">
    <citation type="submission" date="2021-06" db="EMBL/GenBank/DDBJ databases">
        <authorList>
            <person name="Rogers T.H."/>
            <person name="Ramsay J.P."/>
            <person name="Wang P."/>
            <person name="Terpolilli J."/>
        </authorList>
    </citation>
    <scope>NUCLEOTIDE SEQUENCE</scope>
    <source>
        <strain evidence="7">WSM5005</strain>
        <plasmid evidence="7">pl2WSM5005</plasmid>
    </source>
</reference>
<protein>
    <submittedName>
        <fullName evidence="7">NAD(P)/FAD-dependent oxidoreductase</fullName>
    </submittedName>
</protein>
<dbReference type="Proteomes" id="UP000179860">
    <property type="component" value="Plasmid pl2WSM5005"/>
</dbReference>
<evidence type="ECO:0000313" key="7">
    <source>
        <dbReference type="EMBL" id="APA90530.1"/>
    </source>
</evidence>
<evidence type="ECO:0000256" key="2">
    <source>
        <dbReference type="ARBA" id="ARBA00022630"/>
    </source>
</evidence>
<dbReference type="Gene3D" id="3.30.390.30">
    <property type="match status" value="1"/>
</dbReference>
<dbReference type="Pfam" id="PF07992">
    <property type="entry name" value="Pyr_redox_2"/>
    <property type="match status" value="1"/>
</dbReference>
<dbReference type="PRINTS" id="PR00411">
    <property type="entry name" value="PNDRDTASEI"/>
</dbReference>
<dbReference type="SUPFAM" id="SSF55424">
    <property type="entry name" value="FAD/NAD-linked reductases, dimerisation (C-terminal) domain"/>
    <property type="match status" value="1"/>
</dbReference>
<name>A0A1I9YWF3_9BURK</name>
<dbReference type="PRINTS" id="PR00368">
    <property type="entry name" value="FADPNR"/>
</dbReference>
<dbReference type="PANTHER" id="PTHR43557">
    <property type="entry name" value="APOPTOSIS-INDUCING FACTOR 1"/>
    <property type="match status" value="1"/>
</dbReference>
<proteinExistence type="predicted"/>
<evidence type="ECO:0000256" key="1">
    <source>
        <dbReference type="ARBA" id="ARBA00001974"/>
    </source>
</evidence>
<dbReference type="InterPro" id="IPR023753">
    <property type="entry name" value="FAD/NAD-binding_dom"/>
</dbReference>
<evidence type="ECO:0000259" key="5">
    <source>
        <dbReference type="Pfam" id="PF07992"/>
    </source>
</evidence>
<keyword evidence="3" id="KW-0274">FAD</keyword>
<dbReference type="EMBL" id="CP017565">
    <property type="protein sequence ID" value="APA90530.1"/>
    <property type="molecule type" value="Genomic_DNA"/>
</dbReference>
<keyword evidence="8" id="KW-1185">Reference proteome</keyword>
<keyword evidence="7" id="KW-0614">Plasmid</keyword>
<reference evidence="7" key="1">
    <citation type="submission" date="2016-09" db="EMBL/GenBank/DDBJ databases">
        <title>The Complete Genome of Burkholderia sprentiae wsm5005.</title>
        <authorList>
            <person name="De Meyer S."/>
            <person name="Wang P."/>
            <person name="Terpolilli J."/>
        </authorList>
    </citation>
    <scope>NUCLEOTIDE SEQUENCE [LARGE SCALE GENOMIC DNA]</scope>
    <source>
        <strain evidence="7">WSM5005</strain>
        <plasmid evidence="7">pl2WSM5005</plasmid>
    </source>
</reference>
<dbReference type="InterPro" id="IPR050446">
    <property type="entry name" value="FAD-oxidoreductase/Apoptosis"/>
</dbReference>
<dbReference type="Gene3D" id="3.50.50.60">
    <property type="entry name" value="FAD/NAD(P)-binding domain"/>
    <property type="match status" value="2"/>
</dbReference>
<evidence type="ECO:0000256" key="3">
    <source>
        <dbReference type="ARBA" id="ARBA00022827"/>
    </source>
</evidence>
<evidence type="ECO:0000256" key="4">
    <source>
        <dbReference type="ARBA" id="ARBA00023002"/>
    </source>
</evidence>